<dbReference type="Proteomes" id="UP000001693">
    <property type="component" value="Chromosome"/>
</dbReference>
<accession>B1Y0G1</accession>
<gene>
    <name evidence="3" type="ordered locus">Lcho_0667</name>
</gene>
<dbReference type="SUPFAM" id="SSF51735">
    <property type="entry name" value="NAD(P)-binding Rossmann-fold domains"/>
    <property type="match status" value="1"/>
</dbReference>
<dbReference type="STRING" id="395495.Lcho_0667"/>
<dbReference type="InterPro" id="IPR001509">
    <property type="entry name" value="Epimerase_deHydtase"/>
</dbReference>
<dbReference type="InterPro" id="IPR036291">
    <property type="entry name" value="NAD(P)-bd_dom_sf"/>
</dbReference>
<dbReference type="AlphaFoldDB" id="B1Y0G1"/>
<feature type="compositionally biased region" description="Basic residues" evidence="1">
    <location>
        <begin position="1"/>
        <end position="16"/>
    </location>
</feature>
<dbReference type="HOGENOM" id="CLU_007383_11_4_4"/>
<dbReference type="InterPro" id="IPR051783">
    <property type="entry name" value="NAD(P)-dependent_oxidoreduct"/>
</dbReference>
<organism evidence="3 4">
    <name type="scientific">Leptothrix cholodnii (strain ATCC 51168 / LMG 8142 / SP-6)</name>
    <name type="common">Leptothrix discophora (strain SP-6)</name>
    <dbReference type="NCBI Taxonomy" id="395495"/>
    <lineage>
        <taxon>Bacteria</taxon>
        <taxon>Pseudomonadati</taxon>
        <taxon>Pseudomonadota</taxon>
        <taxon>Betaproteobacteria</taxon>
        <taxon>Burkholderiales</taxon>
        <taxon>Sphaerotilaceae</taxon>
        <taxon>Leptothrix</taxon>
    </lineage>
</organism>
<sequence length="322" mass="35641">MTLATRRQRAAARRSRTKLDAARAPAATPPRPFRRSRLLIIGCGDVGQRVVRALGGRLRVRALTSQAERLPALRALGVTPLLGDLDDAASLRRLSALSGWVLHLAPPPGAGEHDTRTRALLHAWAMGGNVRRLVYASTSGVYGDAAGARFDETRPTAPATARARRRVDAEQQIRRWARRQGVAASILRIPGIYAGDRPGGHPRERLQRGTPVLRSEDDVYTNHIHADDLARICLAALMRGRPLRAYHASDTSDLRMGDYFDLAADLCGLPRPRRISRTDAQRELGPMLLSFMSESRRLDNARLLNELRVHLRHPHVRTGLLV</sequence>
<keyword evidence="4" id="KW-1185">Reference proteome</keyword>
<protein>
    <submittedName>
        <fullName evidence="3">NAD-dependent epimerase/dehydratase</fullName>
    </submittedName>
</protein>
<evidence type="ECO:0000256" key="1">
    <source>
        <dbReference type="SAM" id="MobiDB-lite"/>
    </source>
</evidence>
<dbReference type="RefSeq" id="WP_012345704.1">
    <property type="nucleotide sequence ID" value="NC_010524.1"/>
</dbReference>
<dbReference type="EMBL" id="CP001013">
    <property type="protein sequence ID" value="ACB32942.1"/>
    <property type="molecule type" value="Genomic_DNA"/>
</dbReference>
<dbReference type="Gene3D" id="3.40.50.720">
    <property type="entry name" value="NAD(P)-binding Rossmann-like Domain"/>
    <property type="match status" value="1"/>
</dbReference>
<name>B1Y0G1_LEPCP</name>
<dbReference type="OrthoDB" id="9808276at2"/>
<reference evidence="3 4" key="1">
    <citation type="submission" date="2008-03" db="EMBL/GenBank/DDBJ databases">
        <title>Complete sequence of Leptothrix cholodnii SP-6.</title>
        <authorList>
            <consortium name="US DOE Joint Genome Institute"/>
            <person name="Copeland A."/>
            <person name="Lucas S."/>
            <person name="Lapidus A."/>
            <person name="Glavina del Rio T."/>
            <person name="Dalin E."/>
            <person name="Tice H."/>
            <person name="Bruce D."/>
            <person name="Goodwin L."/>
            <person name="Pitluck S."/>
            <person name="Chertkov O."/>
            <person name="Brettin T."/>
            <person name="Detter J.C."/>
            <person name="Han C."/>
            <person name="Kuske C.R."/>
            <person name="Schmutz J."/>
            <person name="Larimer F."/>
            <person name="Land M."/>
            <person name="Hauser L."/>
            <person name="Kyrpides N."/>
            <person name="Lykidis A."/>
            <person name="Emerson D."/>
            <person name="Richardson P."/>
        </authorList>
    </citation>
    <scope>NUCLEOTIDE SEQUENCE [LARGE SCALE GENOMIC DNA]</scope>
    <source>
        <strain evidence="4">ATCC 51168 / LMG 8142 / SP-6</strain>
    </source>
</reference>
<feature type="region of interest" description="Disordered" evidence="1">
    <location>
        <begin position="1"/>
        <end position="30"/>
    </location>
</feature>
<dbReference type="Pfam" id="PF01370">
    <property type="entry name" value="Epimerase"/>
    <property type="match status" value="1"/>
</dbReference>
<dbReference type="KEGG" id="lch:Lcho_0667"/>
<proteinExistence type="predicted"/>
<dbReference type="GO" id="GO:0004029">
    <property type="term" value="F:aldehyde dehydrogenase (NAD+) activity"/>
    <property type="evidence" value="ECO:0007669"/>
    <property type="project" value="TreeGrafter"/>
</dbReference>
<evidence type="ECO:0000259" key="2">
    <source>
        <dbReference type="Pfam" id="PF01370"/>
    </source>
</evidence>
<dbReference type="PANTHER" id="PTHR48079:SF6">
    <property type="entry name" value="NAD(P)-BINDING DOMAIN-CONTAINING PROTEIN-RELATED"/>
    <property type="match status" value="1"/>
</dbReference>
<evidence type="ECO:0000313" key="4">
    <source>
        <dbReference type="Proteomes" id="UP000001693"/>
    </source>
</evidence>
<feature type="domain" description="NAD-dependent epimerase/dehydratase" evidence="2">
    <location>
        <begin position="39"/>
        <end position="240"/>
    </location>
</feature>
<evidence type="ECO:0000313" key="3">
    <source>
        <dbReference type="EMBL" id="ACB32942.1"/>
    </source>
</evidence>
<dbReference type="GO" id="GO:0005737">
    <property type="term" value="C:cytoplasm"/>
    <property type="evidence" value="ECO:0007669"/>
    <property type="project" value="TreeGrafter"/>
</dbReference>
<dbReference type="PANTHER" id="PTHR48079">
    <property type="entry name" value="PROTEIN YEEZ"/>
    <property type="match status" value="1"/>
</dbReference>
<dbReference type="eggNOG" id="COG0451">
    <property type="taxonomic scope" value="Bacteria"/>
</dbReference>